<dbReference type="Proteomes" id="UP001281614">
    <property type="component" value="Unassembled WGS sequence"/>
</dbReference>
<dbReference type="EMBL" id="VYYT01000311">
    <property type="protein sequence ID" value="KAK2744541.1"/>
    <property type="molecule type" value="Genomic_DNA"/>
</dbReference>
<name>A0AAD9Y8Q2_COLKA</name>
<organism evidence="1 2">
    <name type="scientific">Colletotrichum kahawae</name>
    <name type="common">Coffee berry disease fungus</name>
    <dbReference type="NCBI Taxonomy" id="34407"/>
    <lineage>
        <taxon>Eukaryota</taxon>
        <taxon>Fungi</taxon>
        <taxon>Dikarya</taxon>
        <taxon>Ascomycota</taxon>
        <taxon>Pezizomycotina</taxon>
        <taxon>Sordariomycetes</taxon>
        <taxon>Hypocreomycetidae</taxon>
        <taxon>Glomerellales</taxon>
        <taxon>Glomerellaceae</taxon>
        <taxon>Colletotrichum</taxon>
        <taxon>Colletotrichum gloeosporioides species complex</taxon>
    </lineage>
</organism>
<proteinExistence type="predicted"/>
<evidence type="ECO:0000313" key="1">
    <source>
        <dbReference type="EMBL" id="KAK2744541.1"/>
    </source>
</evidence>
<gene>
    <name evidence="1" type="ORF">CKAH01_06798</name>
</gene>
<reference evidence="1" key="1">
    <citation type="submission" date="2023-02" db="EMBL/GenBank/DDBJ databases">
        <title>Colletotrichum kahawae CIFC_Que2 genome sequencing and assembly.</title>
        <authorList>
            <person name="Baroncelli R."/>
        </authorList>
    </citation>
    <scope>NUCLEOTIDE SEQUENCE</scope>
    <source>
        <strain evidence="1">CIFC_Que2</strain>
    </source>
</reference>
<accession>A0AAD9Y8Q2</accession>
<comment type="caution">
    <text evidence="1">The sequence shown here is derived from an EMBL/GenBank/DDBJ whole genome shotgun (WGS) entry which is preliminary data.</text>
</comment>
<sequence length="291" mass="32392">MNNHPKEDTPRWEHEVGTFGSTYPPCFFFFFCGKFPPPSIGSGKGRYECGCLTLLFSWVLAPASHFEGPSHQLQFGSPMSNSAVRRQDAVNLLTKMLLFTTQIRKDTRFRTSHSAGNWLLHGGLSVRRKHPRPNAALQFPNANPPFFLFPKGPSSRLVNPKKAPPSSSHVFFFFHQSPAPRRFPAPCFLFLHPQQRLLSVPFCNNLVHSTMRRGNWGSSSEVLGLGVSRHASGLPTSFLYTLGIGNETTSSMFGIMPLTSIRGLKGGLTVGYSARRRDDPAEGDMRPLTRT</sequence>
<protein>
    <submittedName>
        <fullName evidence="1">Uncharacterized protein</fullName>
    </submittedName>
</protein>
<keyword evidence="2" id="KW-1185">Reference proteome</keyword>
<dbReference type="AlphaFoldDB" id="A0AAD9Y8Q2"/>
<evidence type="ECO:0000313" key="2">
    <source>
        <dbReference type="Proteomes" id="UP001281614"/>
    </source>
</evidence>